<dbReference type="HAMAP" id="MF_00272">
    <property type="entry name" value="GcvH"/>
    <property type="match status" value="1"/>
</dbReference>
<dbReference type="PANTHER" id="PTHR11715">
    <property type="entry name" value="GLYCINE CLEAVAGE SYSTEM H PROTEIN"/>
    <property type="match status" value="1"/>
</dbReference>
<organism evidence="1 2">
    <name type="scientific">Branchiostoma floridae</name>
    <name type="common">Florida lancelet</name>
    <name type="synonym">Amphioxus</name>
    <dbReference type="NCBI Taxonomy" id="7739"/>
    <lineage>
        <taxon>Eukaryota</taxon>
        <taxon>Metazoa</taxon>
        <taxon>Chordata</taxon>
        <taxon>Cephalochordata</taxon>
        <taxon>Leptocardii</taxon>
        <taxon>Amphioxiformes</taxon>
        <taxon>Branchiostomatidae</taxon>
        <taxon>Branchiostoma</taxon>
    </lineage>
</organism>
<name>A0A9J7L8X3_BRAFL</name>
<dbReference type="GO" id="GO:0005739">
    <property type="term" value="C:mitochondrion"/>
    <property type="evidence" value="ECO:0000318"/>
    <property type="project" value="GO_Central"/>
</dbReference>
<dbReference type="Proteomes" id="UP000001554">
    <property type="component" value="Chromosome 6"/>
</dbReference>
<keyword evidence="1" id="KW-1185">Reference proteome</keyword>
<dbReference type="Gene3D" id="2.40.50.100">
    <property type="match status" value="1"/>
</dbReference>
<dbReference type="InterPro" id="IPR011053">
    <property type="entry name" value="Single_hybrid_motif"/>
</dbReference>
<dbReference type="Pfam" id="PF01597">
    <property type="entry name" value="GCV_H"/>
    <property type="match status" value="2"/>
</dbReference>
<dbReference type="PANTHER" id="PTHR11715:SF3">
    <property type="entry name" value="GLYCINE CLEAVAGE SYSTEM H PROTEIN-RELATED"/>
    <property type="match status" value="1"/>
</dbReference>
<dbReference type="GO" id="GO:0019464">
    <property type="term" value="P:glycine decarboxylation via glycine cleavage system"/>
    <property type="evidence" value="ECO:0000318"/>
    <property type="project" value="GO_Central"/>
</dbReference>
<dbReference type="InterPro" id="IPR033753">
    <property type="entry name" value="GCV_H/Fam206"/>
</dbReference>
<reference evidence="2" key="2">
    <citation type="submission" date="2025-08" db="UniProtKB">
        <authorList>
            <consortium name="RefSeq"/>
        </authorList>
    </citation>
    <scope>IDENTIFICATION</scope>
    <source>
        <strain evidence="2">S238N-H82</strain>
        <tissue evidence="2">Testes</tissue>
    </source>
</reference>
<gene>
    <name evidence="2" type="primary">LOC118417082</name>
</gene>
<evidence type="ECO:0000313" key="1">
    <source>
        <dbReference type="Proteomes" id="UP000001554"/>
    </source>
</evidence>
<protein>
    <submittedName>
        <fullName evidence="2">Glycine cleavage system H protein-like isoform X2</fullName>
    </submittedName>
</protein>
<dbReference type="InterPro" id="IPR002930">
    <property type="entry name" value="GCV_H"/>
</dbReference>
<proteinExistence type="inferred from homology"/>
<dbReference type="AlphaFoldDB" id="A0A9J7L8X3"/>
<evidence type="ECO:0000313" key="2">
    <source>
        <dbReference type="RefSeq" id="XP_035678367.1"/>
    </source>
</evidence>
<dbReference type="RefSeq" id="XP_035678367.1">
    <property type="nucleotide sequence ID" value="XM_035822474.1"/>
</dbReference>
<dbReference type="CDD" id="cd06848">
    <property type="entry name" value="GCS_H"/>
    <property type="match status" value="1"/>
</dbReference>
<reference evidence="1" key="1">
    <citation type="journal article" date="2020" name="Nat. Ecol. Evol.">
        <title>Deeply conserved synteny resolves early events in vertebrate evolution.</title>
        <authorList>
            <person name="Simakov O."/>
            <person name="Marletaz F."/>
            <person name="Yue J.X."/>
            <person name="O'Connell B."/>
            <person name="Jenkins J."/>
            <person name="Brandt A."/>
            <person name="Calef R."/>
            <person name="Tung C.H."/>
            <person name="Huang T.K."/>
            <person name="Schmutz J."/>
            <person name="Satoh N."/>
            <person name="Yu J.K."/>
            <person name="Putnam N.H."/>
            <person name="Green R.E."/>
            <person name="Rokhsar D.S."/>
        </authorList>
    </citation>
    <scope>NUCLEOTIDE SEQUENCE [LARGE SCALE GENOMIC DNA]</scope>
    <source>
        <strain evidence="1">S238N-H82</strain>
    </source>
</reference>
<dbReference type="GeneID" id="118417082"/>
<dbReference type="GO" id="GO:0005960">
    <property type="term" value="C:glycine cleavage complex"/>
    <property type="evidence" value="ECO:0000318"/>
    <property type="project" value="GO_Central"/>
</dbReference>
<dbReference type="SUPFAM" id="SSF51230">
    <property type="entry name" value="Single hybrid motif"/>
    <property type="match status" value="2"/>
</dbReference>
<accession>A0A9J7L8X3</accession>
<dbReference type="OrthoDB" id="10264154at2759"/>
<sequence length="228" mass="25123">MAAVAMRCARGLAFRATKLLTSTQTPTYHGAQTFRRFSRTVTVFESVKKFTKDHEWISMDGTTGTIGITNHAQESLGELVYVDLPEVGKEVSKGGQWILIRSVTTFPKCRLLPTLRGGVTLEVFCPIQDASFAFRPELGPSQGCSFWPLCEECGTVESVKAASDLLAPVSGVCIEVNSALEGAPELINKSPHEEGWILKMKLSKPEELEELMDEEAYQAFVKSEEQES</sequence>